<feature type="transmembrane region" description="Helical" evidence="1">
    <location>
        <begin position="57"/>
        <end position="77"/>
    </location>
</feature>
<accession>A0A069ALZ1</accession>
<feature type="transmembrane region" description="Helical" evidence="1">
    <location>
        <begin position="136"/>
        <end position="156"/>
    </location>
</feature>
<reference evidence="5 8" key="2">
    <citation type="submission" date="2019-02" db="EMBL/GenBank/DDBJ databases">
        <authorList>
            <consortium name="Pathogen Informatics"/>
        </authorList>
    </citation>
    <scope>NUCLEOTIDE SEQUENCE [LARGE SCALE GENOMIC DNA]</scope>
    <source>
        <strain evidence="5">Clo34</strain>
        <strain evidence="8">clo34</strain>
        <strain evidence="7">tl291</strain>
        <strain evidence="6">Tl291</strain>
    </source>
</reference>
<evidence type="ECO:0000313" key="4">
    <source>
        <dbReference type="EMBL" id="CDT71109.1"/>
    </source>
</evidence>
<evidence type="ECO:0000313" key="8">
    <source>
        <dbReference type="Proteomes" id="UP000411588"/>
    </source>
</evidence>
<dbReference type="GeneID" id="66355456"/>
<dbReference type="EMBL" id="LK932525">
    <property type="protein sequence ID" value="CDS88886.1"/>
    <property type="molecule type" value="Genomic_DNA"/>
</dbReference>
<dbReference type="Proteomes" id="UP000411588">
    <property type="component" value="Unassembled WGS sequence"/>
</dbReference>
<keyword evidence="1" id="KW-1133">Transmembrane helix</keyword>
<protein>
    <submittedName>
        <fullName evidence="3 5">Membrane protein</fullName>
    </submittedName>
</protein>
<evidence type="ECO:0000313" key="7">
    <source>
        <dbReference type="Proteomes" id="UP000372533"/>
    </source>
</evidence>
<keyword evidence="1" id="KW-0472">Membrane</keyword>
<evidence type="ECO:0000313" key="5">
    <source>
        <dbReference type="EMBL" id="VFD30106.1"/>
    </source>
</evidence>
<evidence type="ECO:0000313" key="2">
    <source>
        <dbReference type="EMBL" id="CDS88886.1"/>
    </source>
</evidence>
<dbReference type="EMBL" id="LK933349">
    <property type="protein sequence ID" value="CDT71109.1"/>
    <property type="molecule type" value="Genomic_DNA"/>
</dbReference>
<dbReference type="EMBL" id="CAAJVP010000010">
    <property type="protein sequence ID" value="VHY10498.1"/>
    <property type="molecule type" value="Genomic_DNA"/>
</dbReference>
<proteinExistence type="predicted"/>
<evidence type="ECO:0000313" key="3">
    <source>
        <dbReference type="EMBL" id="CDS89511.1"/>
    </source>
</evidence>
<evidence type="ECO:0000256" key="1">
    <source>
        <dbReference type="SAM" id="Phobius"/>
    </source>
</evidence>
<dbReference type="EMBL" id="LK932411">
    <property type="protein sequence ID" value="CDS89511.1"/>
    <property type="molecule type" value="Genomic_DNA"/>
</dbReference>
<gene>
    <name evidence="4" type="ORF">BN1095_650040</name>
    <name evidence="2" type="ORF">BN1096_700221</name>
    <name evidence="3" type="ORF">BN1097_710220</name>
    <name evidence="6" type="ORF">SAMEA1402366_02293</name>
    <name evidence="5" type="ORF">SAMEA1402399_00957</name>
</gene>
<dbReference type="RefSeq" id="WP_003439922.1">
    <property type="nucleotide sequence ID" value="NZ_BBYB01000112.1"/>
</dbReference>
<organism evidence="3">
    <name type="scientific">Clostridioides difficile</name>
    <name type="common">Peptoclostridium difficile</name>
    <dbReference type="NCBI Taxonomy" id="1496"/>
    <lineage>
        <taxon>Bacteria</taxon>
        <taxon>Bacillati</taxon>
        <taxon>Bacillota</taxon>
        <taxon>Clostridia</taxon>
        <taxon>Peptostreptococcales</taxon>
        <taxon>Peptostreptococcaceae</taxon>
        <taxon>Clostridioides</taxon>
    </lineage>
</organism>
<dbReference type="EMBL" id="CAADAN010000002">
    <property type="protein sequence ID" value="VFD30106.1"/>
    <property type="molecule type" value="Genomic_DNA"/>
</dbReference>
<feature type="transmembrane region" description="Helical" evidence="1">
    <location>
        <begin position="89"/>
        <end position="116"/>
    </location>
</feature>
<name>A0A069ALZ1_CLODI</name>
<sequence>MITNKIKNITAVLKDENIFLSVVMVCFLILPVLYIVYLELTSLFTNISFSQLLNNDVNASLNLISNFSAVYSAYVIYNIKKNKEIKENMIAFYLVLLGQIFQIYTITIVIMFTYIYKFVGIKQIISSIKELQWGKSYKALFSSIAVCLISLFVMIIRIKLIM</sequence>
<dbReference type="AlphaFoldDB" id="A0A069ALZ1"/>
<evidence type="ECO:0000313" key="6">
    <source>
        <dbReference type="EMBL" id="VHY10498.1"/>
    </source>
</evidence>
<dbReference type="Proteomes" id="UP000372533">
    <property type="component" value="Unassembled WGS sequence"/>
</dbReference>
<keyword evidence="1" id="KW-0812">Transmembrane</keyword>
<feature type="transmembrane region" description="Helical" evidence="1">
    <location>
        <begin position="18"/>
        <end position="37"/>
    </location>
</feature>
<reference evidence="3" key="1">
    <citation type="submission" date="2014-07" db="EMBL/GenBank/DDBJ databases">
        <authorList>
            <person name="Monot Marc"/>
        </authorList>
    </citation>
    <scope>NUCLEOTIDE SEQUENCE</scope>
    <source>
        <strain evidence="4">7032989</strain>
        <strain evidence="3">7032994</strain>
    </source>
</reference>